<evidence type="ECO:0000256" key="3">
    <source>
        <dbReference type="ARBA" id="ARBA00022722"/>
    </source>
</evidence>
<dbReference type="InterPro" id="IPR006641">
    <property type="entry name" value="YqgF/RNaseH-like_dom"/>
</dbReference>
<dbReference type="EC" id="3.1.-.-" evidence="5"/>
<keyword evidence="4 5" id="KW-0378">Hydrolase</keyword>
<evidence type="ECO:0000256" key="4">
    <source>
        <dbReference type="ARBA" id="ARBA00022801"/>
    </source>
</evidence>
<proteinExistence type="inferred from homology"/>
<protein>
    <recommendedName>
        <fullName evidence="5">Putative pre-16S rRNA nuclease</fullName>
        <ecNumber evidence="5">3.1.-.-</ecNumber>
    </recommendedName>
</protein>
<dbReference type="GO" id="GO:0004518">
    <property type="term" value="F:nuclease activity"/>
    <property type="evidence" value="ECO:0007669"/>
    <property type="project" value="UniProtKB-KW"/>
</dbReference>
<organism evidence="7 8">
    <name type="scientific">Candidatus Blochmannia vicinus</name>
    <name type="common">nom. nud.</name>
    <dbReference type="NCBI Taxonomy" id="251540"/>
    <lineage>
        <taxon>Bacteria</taxon>
        <taxon>Pseudomonadati</taxon>
        <taxon>Pseudomonadota</taxon>
        <taxon>Gammaproteobacteria</taxon>
        <taxon>Enterobacterales</taxon>
        <taxon>Enterobacteriaceae</taxon>
        <taxon>ant endosymbionts</taxon>
        <taxon>Candidatus Blochmanniella</taxon>
    </lineage>
</organism>
<dbReference type="GO" id="GO:0005829">
    <property type="term" value="C:cytosol"/>
    <property type="evidence" value="ECO:0007669"/>
    <property type="project" value="TreeGrafter"/>
</dbReference>
<sequence length="144" mass="16418">MLIVNIIMGFDFGTKNIGVAIGQKLTCTVRPLTVLQSQSGIPNWGKIKDIYNIWKPVVMIVGLPLKINGDEQPITVLARRFAKQLKKQFPVVVEMHDERFSTSEARLNYFENHHNYLRAQQNIKINAIAAGVILKSWLNQSFRI</sequence>
<name>A0A9Q8TVE7_9ENTR</name>
<keyword evidence="2 5" id="KW-0690">Ribosome biogenesis</keyword>
<comment type="subcellular location">
    <subcellularLocation>
        <location evidence="5">Cytoplasm</location>
    </subcellularLocation>
</comment>
<dbReference type="Pfam" id="PF03652">
    <property type="entry name" value="RuvX"/>
    <property type="match status" value="1"/>
</dbReference>
<keyword evidence="3 5" id="KW-0540">Nuclease</keyword>
<dbReference type="Gene3D" id="3.30.420.140">
    <property type="entry name" value="YqgF/RNase H-like domain"/>
    <property type="match status" value="1"/>
</dbReference>
<accession>A0A9Q8TVE7</accession>
<evidence type="ECO:0000256" key="5">
    <source>
        <dbReference type="HAMAP-Rule" id="MF_00651"/>
    </source>
</evidence>
<comment type="similarity">
    <text evidence="5">Belongs to the YqgF HJR family.</text>
</comment>
<dbReference type="CDD" id="cd16964">
    <property type="entry name" value="YqgF"/>
    <property type="match status" value="1"/>
</dbReference>
<gene>
    <name evidence="7" type="primary">ruvX</name>
    <name evidence="5" type="synonym">yqgF</name>
    <name evidence="7" type="ORF">M9393_01975</name>
</gene>
<evidence type="ECO:0000313" key="8">
    <source>
        <dbReference type="Proteomes" id="UP001056209"/>
    </source>
</evidence>
<keyword evidence="1 5" id="KW-0963">Cytoplasm</keyword>
<dbReference type="InterPro" id="IPR037027">
    <property type="entry name" value="YqgF/RNaseH-like_dom_sf"/>
</dbReference>
<dbReference type="RefSeq" id="WP_250248325.1">
    <property type="nucleotide sequence ID" value="NZ_CP097753.1"/>
</dbReference>
<dbReference type="Proteomes" id="UP001056209">
    <property type="component" value="Chromosome"/>
</dbReference>
<dbReference type="InterPro" id="IPR005227">
    <property type="entry name" value="YqgF"/>
</dbReference>
<dbReference type="SUPFAM" id="SSF53098">
    <property type="entry name" value="Ribonuclease H-like"/>
    <property type="match status" value="1"/>
</dbReference>
<dbReference type="AlphaFoldDB" id="A0A9Q8TVE7"/>
<evidence type="ECO:0000256" key="1">
    <source>
        <dbReference type="ARBA" id="ARBA00022490"/>
    </source>
</evidence>
<dbReference type="GO" id="GO:0000967">
    <property type="term" value="P:rRNA 5'-end processing"/>
    <property type="evidence" value="ECO:0007669"/>
    <property type="project" value="UniProtKB-UniRule"/>
</dbReference>
<dbReference type="EMBL" id="CP097753">
    <property type="protein sequence ID" value="URJ27944.1"/>
    <property type="molecule type" value="Genomic_DNA"/>
</dbReference>
<evidence type="ECO:0000313" key="7">
    <source>
        <dbReference type="EMBL" id="URJ27944.1"/>
    </source>
</evidence>
<dbReference type="InterPro" id="IPR012337">
    <property type="entry name" value="RNaseH-like_sf"/>
</dbReference>
<dbReference type="PANTHER" id="PTHR33317:SF4">
    <property type="entry name" value="POLYNUCLEOTIDYL TRANSFERASE, RIBONUCLEASE H-LIKE SUPERFAMILY PROTEIN"/>
    <property type="match status" value="1"/>
</dbReference>
<reference evidence="7" key="1">
    <citation type="submission" date="2022-05" db="EMBL/GenBank/DDBJ databases">
        <title>Impact of host demography and evolutionary history on endosymbiont molecular evolution: a test in carpenter ants (Genus Camponotus) and their Blochmannia endosymbionts.</title>
        <authorList>
            <person name="Manthey J.D."/>
            <person name="Giron J.C."/>
            <person name="Hruska J.P."/>
        </authorList>
    </citation>
    <scope>NUCLEOTIDE SEQUENCE</scope>
    <source>
        <strain evidence="7">C-039</strain>
    </source>
</reference>
<dbReference type="PANTHER" id="PTHR33317">
    <property type="entry name" value="POLYNUCLEOTIDYL TRANSFERASE, RIBONUCLEASE H-LIKE SUPERFAMILY PROTEIN"/>
    <property type="match status" value="1"/>
</dbReference>
<dbReference type="SMART" id="SM00732">
    <property type="entry name" value="YqgFc"/>
    <property type="match status" value="1"/>
</dbReference>
<feature type="domain" description="YqgF/RNase H-like" evidence="6">
    <location>
        <begin position="5"/>
        <end position="105"/>
    </location>
</feature>
<dbReference type="NCBIfam" id="TIGR00250">
    <property type="entry name" value="RNAse_H_YqgF"/>
    <property type="match status" value="1"/>
</dbReference>
<comment type="function">
    <text evidence="5">Could be a nuclease involved in processing of the 5'-end of pre-16S rRNA.</text>
</comment>
<evidence type="ECO:0000259" key="6">
    <source>
        <dbReference type="SMART" id="SM00732"/>
    </source>
</evidence>
<evidence type="ECO:0000256" key="2">
    <source>
        <dbReference type="ARBA" id="ARBA00022517"/>
    </source>
</evidence>
<dbReference type="GO" id="GO:0016788">
    <property type="term" value="F:hydrolase activity, acting on ester bonds"/>
    <property type="evidence" value="ECO:0007669"/>
    <property type="project" value="UniProtKB-UniRule"/>
</dbReference>
<dbReference type="HAMAP" id="MF_00651">
    <property type="entry name" value="Nuclease_YqgF"/>
    <property type="match status" value="1"/>
</dbReference>